<dbReference type="InterPro" id="IPR035919">
    <property type="entry name" value="EAL_sf"/>
</dbReference>
<dbReference type="InterPro" id="IPR001633">
    <property type="entry name" value="EAL_dom"/>
</dbReference>
<comment type="caution">
    <text evidence="2">The sequence shown here is derived from an EMBL/GenBank/DDBJ whole genome shotgun (WGS) entry which is preliminary data.</text>
</comment>
<dbReference type="Gene3D" id="3.20.20.450">
    <property type="entry name" value="EAL domain"/>
    <property type="match status" value="1"/>
</dbReference>
<gene>
    <name evidence="2" type="ORF">KIC69_02775</name>
</gene>
<dbReference type="PANTHER" id="PTHR33121:SF71">
    <property type="entry name" value="OXYGEN SENSOR PROTEIN DOSP"/>
    <property type="match status" value="1"/>
</dbReference>
<evidence type="ECO:0000313" key="2">
    <source>
        <dbReference type="EMBL" id="MBS5829743.1"/>
    </source>
</evidence>
<dbReference type="AlphaFoldDB" id="A0A9E1F8R1"/>
<accession>A0A9E1F8R1</accession>
<organism evidence="2 3">
    <name type="scientific">Campylobacter concisus</name>
    <dbReference type="NCBI Taxonomy" id="199"/>
    <lineage>
        <taxon>Bacteria</taxon>
        <taxon>Pseudomonadati</taxon>
        <taxon>Campylobacterota</taxon>
        <taxon>Epsilonproteobacteria</taxon>
        <taxon>Campylobacterales</taxon>
        <taxon>Campylobacteraceae</taxon>
        <taxon>Campylobacter</taxon>
    </lineage>
</organism>
<dbReference type="PANTHER" id="PTHR33121">
    <property type="entry name" value="CYCLIC DI-GMP PHOSPHODIESTERASE PDEF"/>
    <property type="match status" value="1"/>
</dbReference>
<reference evidence="2" key="1">
    <citation type="submission" date="2021-02" db="EMBL/GenBank/DDBJ databases">
        <title>Infant gut strain persistence is associated with maternal origin, phylogeny, and functional potential including surface adhesion and iron acquisition.</title>
        <authorList>
            <person name="Lou Y.C."/>
        </authorList>
    </citation>
    <scope>NUCLEOTIDE SEQUENCE</scope>
    <source>
        <strain evidence="2">L3_101_000G1_dasL3_101_000G1_concoct_7_sub</strain>
    </source>
</reference>
<evidence type="ECO:0000259" key="1">
    <source>
        <dbReference type="PROSITE" id="PS50883"/>
    </source>
</evidence>
<name>A0A9E1F8R1_9BACT</name>
<protein>
    <submittedName>
        <fullName evidence="2">EAL domain-containing protein</fullName>
    </submittedName>
</protein>
<feature type="domain" description="EAL" evidence="1">
    <location>
        <begin position="1"/>
        <end position="78"/>
    </location>
</feature>
<dbReference type="SUPFAM" id="SSF141868">
    <property type="entry name" value="EAL domain-like"/>
    <property type="match status" value="1"/>
</dbReference>
<dbReference type="Proteomes" id="UP000824019">
    <property type="component" value="Unassembled WGS sequence"/>
</dbReference>
<proteinExistence type="predicted"/>
<dbReference type="EMBL" id="JAHAKR010000085">
    <property type="protein sequence ID" value="MBS5829743.1"/>
    <property type="molecule type" value="Genomic_DNA"/>
</dbReference>
<dbReference type="Pfam" id="PF00563">
    <property type="entry name" value="EAL"/>
    <property type="match status" value="1"/>
</dbReference>
<dbReference type="PROSITE" id="PS50883">
    <property type="entry name" value="EAL"/>
    <property type="match status" value="1"/>
</dbReference>
<dbReference type="GO" id="GO:0071111">
    <property type="term" value="F:cyclic-guanylate-specific phosphodiesterase activity"/>
    <property type="evidence" value="ECO:0007669"/>
    <property type="project" value="InterPro"/>
</dbReference>
<dbReference type="InterPro" id="IPR050706">
    <property type="entry name" value="Cyclic-di-GMP_PDE-like"/>
</dbReference>
<evidence type="ECO:0000313" key="3">
    <source>
        <dbReference type="Proteomes" id="UP000824019"/>
    </source>
</evidence>
<dbReference type="CDD" id="cd01948">
    <property type="entry name" value="EAL"/>
    <property type="match status" value="1"/>
</dbReference>
<sequence>KIAKELVDNIAINEIDRDVVKSVITLAKNIELKTIAEGVEDETQLEILRELGCDEIQGYFWGKPMNAKDFEELIRSTLDHI</sequence>
<feature type="non-terminal residue" evidence="2">
    <location>
        <position position="1"/>
    </location>
</feature>